<feature type="region of interest" description="Disordered" evidence="1">
    <location>
        <begin position="67"/>
        <end position="1063"/>
    </location>
</feature>
<keyword evidence="3" id="KW-1185">Reference proteome</keyword>
<feature type="compositionally biased region" description="Basic and acidic residues" evidence="1">
    <location>
        <begin position="180"/>
        <end position="189"/>
    </location>
</feature>
<dbReference type="AlphaFoldDB" id="A0A409YBC0"/>
<organism evidence="2 3">
    <name type="scientific">Panaeolus cyanescens</name>
    <dbReference type="NCBI Taxonomy" id="181874"/>
    <lineage>
        <taxon>Eukaryota</taxon>
        <taxon>Fungi</taxon>
        <taxon>Dikarya</taxon>
        <taxon>Basidiomycota</taxon>
        <taxon>Agaricomycotina</taxon>
        <taxon>Agaricomycetes</taxon>
        <taxon>Agaricomycetidae</taxon>
        <taxon>Agaricales</taxon>
        <taxon>Agaricineae</taxon>
        <taxon>Galeropsidaceae</taxon>
        <taxon>Panaeolus</taxon>
    </lineage>
</organism>
<name>A0A409YBC0_9AGAR</name>
<feature type="compositionally biased region" description="Low complexity" evidence="1">
    <location>
        <begin position="390"/>
        <end position="399"/>
    </location>
</feature>
<dbReference type="Proteomes" id="UP000284842">
    <property type="component" value="Unassembled WGS sequence"/>
</dbReference>
<protein>
    <submittedName>
        <fullName evidence="2">Uncharacterized protein</fullName>
    </submittedName>
</protein>
<feature type="compositionally biased region" description="Basic and acidic residues" evidence="1">
    <location>
        <begin position="502"/>
        <end position="512"/>
    </location>
</feature>
<feature type="compositionally biased region" description="Basic and acidic residues" evidence="1">
    <location>
        <begin position="1003"/>
        <end position="1040"/>
    </location>
</feature>
<feature type="compositionally biased region" description="Basic and acidic residues" evidence="1">
    <location>
        <begin position="237"/>
        <end position="253"/>
    </location>
</feature>
<feature type="compositionally biased region" description="Basic residues" evidence="1">
    <location>
        <begin position="1041"/>
        <end position="1052"/>
    </location>
</feature>
<feature type="compositionally biased region" description="Polar residues" evidence="1">
    <location>
        <begin position="514"/>
        <end position="525"/>
    </location>
</feature>
<feature type="compositionally biased region" description="Low complexity" evidence="1">
    <location>
        <begin position="851"/>
        <end position="860"/>
    </location>
</feature>
<reference evidence="2 3" key="1">
    <citation type="journal article" date="2018" name="Evol. Lett.">
        <title>Horizontal gene cluster transfer increased hallucinogenic mushroom diversity.</title>
        <authorList>
            <person name="Reynolds H.T."/>
            <person name="Vijayakumar V."/>
            <person name="Gluck-Thaler E."/>
            <person name="Korotkin H.B."/>
            <person name="Matheny P.B."/>
            <person name="Slot J.C."/>
        </authorList>
    </citation>
    <scope>NUCLEOTIDE SEQUENCE [LARGE SCALE GENOMIC DNA]</scope>
    <source>
        <strain evidence="2 3">2629</strain>
    </source>
</reference>
<dbReference type="InParanoid" id="A0A409YBC0"/>
<feature type="compositionally biased region" description="Basic and acidic residues" evidence="1">
    <location>
        <begin position="659"/>
        <end position="695"/>
    </location>
</feature>
<feature type="compositionally biased region" description="Basic and acidic residues" evidence="1">
    <location>
        <begin position="806"/>
        <end position="819"/>
    </location>
</feature>
<feature type="compositionally biased region" description="Basic and acidic residues" evidence="1">
    <location>
        <begin position="279"/>
        <end position="295"/>
    </location>
</feature>
<feature type="compositionally biased region" description="Basic and acidic residues" evidence="1">
    <location>
        <begin position="84"/>
        <end position="135"/>
    </location>
</feature>
<feature type="compositionally biased region" description="Basic and acidic residues" evidence="1">
    <location>
        <begin position="411"/>
        <end position="420"/>
    </location>
</feature>
<feature type="compositionally biased region" description="Acidic residues" evidence="1">
    <location>
        <begin position="35"/>
        <end position="51"/>
    </location>
</feature>
<feature type="compositionally biased region" description="Basic and acidic residues" evidence="1">
    <location>
        <begin position="861"/>
        <end position="879"/>
    </location>
</feature>
<feature type="compositionally biased region" description="Polar residues" evidence="1">
    <location>
        <begin position="208"/>
        <end position="226"/>
    </location>
</feature>
<dbReference type="STRING" id="181874.A0A409YBC0"/>
<feature type="region of interest" description="Disordered" evidence="1">
    <location>
        <begin position="1"/>
        <end position="51"/>
    </location>
</feature>
<dbReference type="OrthoDB" id="10623954at2759"/>
<sequence>MDDSETLDWGVGDQDDFDDAGENYQQPQDDQVNNDVEDNEDTISLGEDDDDQLLSYRTTVVNTVISHTYIPQEPENRQTSSVPEEPKDDGANRDRSTRILDGRDSADSYDSRGRYKQDRQDTPPRRHNRREERSPRTPQHSANTRVTHALPPKPVGSVVPLPPPSRVLVAEPTTISPRAGGRELKRQNDSGRPASVSPSPPNRESRTRQNNSESTRPASSKPSDATWQHPDSVPSRSNREAIPERSHRNEVAPRRNNAKDSTGMSFEDRHYRPGAVRTDSNRVSDRFSKFHHDRLGSPPRNRLQRVLLPVPEVQANNKGYEDRHFVPSSYEPPQDYRPDTRRKPEQRPDDHLDSMKTKNETDRPSLRRRESSRGPRDRNPPRQTDMHEAPFTSLSTSRPRSPPSNRFEGSIGDRERRGRPDNQAPPDTSRSSRRSPFEEPRSRPIPALPANYSQYYDRYPDYDPRLDPNLYPQNREPLLTIHDRPNDPDYSRYPRSQPPPFERSDRHPDYQRRSPPQEQRVNQPASRARSPLPPQEDIYKSQSRLKRDGNQSHGLPLKPNQVPSDDPRGFRSSLKQPPMRDEPRPPHFGRTHLPSIDTHMDVDPRDGPLSSNRSGSRYQSSDEKRSRRRSPSPNAHYKPASSEPFAGQSRDYIPTGPRHRSEREDDYTRASDTRQTEPQRRQDERDPLPRDDGWGRRNLPLPPPRQPTGSYDAPTTANARQHTPPAPAEGARTAMSNTNLPPPPVAMTSHLPVPPAFMNARPPASALLNPSKAPRPPNVDHYEPDDNRTSTSRNEERTQRVQSPPRRSDEPRAPRRSRFDQPIQPVRQAPSQSPVDLQDRNQRATPPPMSREPSMSMKSKSSSERLSDAIEKMVPHESTVETQAPDGVSLADRFPDGRSRPTGRGDGRRPSRFGEPINPQPNSAPVKNLNLPPRPQASPELPLQRSVNERPEETRAHDRDTRMVDSVHEKPPHLDSRDTNGPPPKVSLLERLSSVEDVQEPQSLRDRIVPSKRDRDEMTSQDRHDGRNGLHDADDGVDAKRPRRRGGGKPRRSNAAGGGGGRR</sequence>
<evidence type="ECO:0000256" key="1">
    <source>
        <dbReference type="SAM" id="MobiDB-lite"/>
    </source>
</evidence>
<feature type="compositionally biased region" description="Polar residues" evidence="1">
    <location>
        <begin position="137"/>
        <end position="146"/>
    </location>
</feature>
<dbReference type="EMBL" id="NHTK01001320">
    <property type="protein sequence ID" value="PPR00293.1"/>
    <property type="molecule type" value="Genomic_DNA"/>
</dbReference>
<feature type="compositionally biased region" description="Basic and acidic residues" evidence="1">
    <location>
        <begin position="481"/>
        <end position="492"/>
    </location>
</feature>
<evidence type="ECO:0000313" key="2">
    <source>
        <dbReference type="EMBL" id="PPR00293.1"/>
    </source>
</evidence>
<feature type="compositionally biased region" description="Low complexity" evidence="1">
    <location>
        <begin position="610"/>
        <end position="619"/>
    </location>
</feature>
<feature type="compositionally biased region" description="Basic and acidic residues" evidence="1">
    <location>
        <begin position="947"/>
        <end position="978"/>
    </location>
</feature>
<evidence type="ECO:0000313" key="3">
    <source>
        <dbReference type="Proteomes" id="UP000284842"/>
    </source>
</evidence>
<accession>A0A409YBC0</accession>
<feature type="compositionally biased region" description="Basic and acidic residues" evidence="1">
    <location>
        <begin position="334"/>
        <end position="388"/>
    </location>
</feature>
<gene>
    <name evidence="2" type="ORF">CVT24_005034</name>
</gene>
<feature type="compositionally biased region" description="Basic and acidic residues" evidence="1">
    <location>
        <begin position="893"/>
        <end position="909"/>
    </location>
</feature>
<comment type="caution">
    <text evidence="2">The sequence shown here is derived from an EMBL/GenBank/DDBJ whole genome shotgun (WGS) entry which is preliminary data.</text>
</comment>
<proteinExistence type="predicted"/>
<feature type="compositionally biased region" description="Basic and acidic residues" evidence="1">
    <location>
        <begin position="778"/>
        <end position="799"/>
    </location>
</feature>